<evidence type="ECO:0000256" key="1">
    <source>
        <dbReference type="SAM" id="MobiDB-lite"/>
    </source>
</evidence>
<name>A0A9D2HMQ0_9BACT</name>
<keyword evidence="2" id="KW-0472">Membrane</keyword>
<keyword evidence="2" id="KW-0812">Transmembrane</keyword>
<dbReference type="Proteomes" id="UP000823821">
    <property type="component" value="Unassembled WGS sequence"/>
</dbReference>
<comment type="caution">
    <text evidence="3">The sequence shown here is derived from an EMBL/GenBank/DDBJ whole genome shotgun (WGS) entry which is preliminary data.</text>
</comment>
<dbReference type="EMBL" id="DWZD01000038">
    <property type="protein sequence ID" value="HJA79052.1"/>
    <property type="molecule type" value="Genomic_DNA"/>
</dbReference>
<evidence type="ECO:0000313" key="4">
    <source>
        <dbReference type="Proteomes" id="UP000823821"/>
    </source>
</evidence>
<protein>
    <submittedName>
        <fullName evidence="3">Uncharacterized protein</fullName>
    </submittedName>
</protein>
<dbReference type="SUPFAM" id="SSF47226">
    <property type="entry name" value="Histidine-containing phosphotransfer domain, HPT domain"/>
    <property type="match status" value="1"/>
</dbReference>
<sequence>MMERRKWRRLWALGIWGMGLLLLALQTSWGMASIRRDVESRLISEAGRAAAQVAGLLCLPAWERDELAVRTVIMSVMEDARIYGIMVQTRQGFFDGMRRNYQWEPVPWDDEITEHAVQGMSQLSMEGEFIGKVEVYLSRRDAVAEIRAGCNREIRQGLLWFVYLTAALLCLLGYWGDLGRLRQALRARWQRLRGEEAPARGDEPGAPVEPGGQHAIRLGLSPAAGEADPAARTPEAATPEEEGPVIISPELGRGYQRSHPESWRITAGLFRQSFERGPLVLTRLYEDNEPAAICHLGRMLERAAPCLGAERLAQAARDMQTALNDPQCETQATAVENCSAALRDVLTALNTPQTTK</sequence>
<evidence type="ECO:0000256" key="2">
    <source>
        <dbReference type="SAM" id="Phobius"/>
    </source>
</evidence>
<accession>A0A9D2HMQ0</accession>
<evidence type="ECO:0000313" key="3">
    <source>
        <dbReference type="EMBL" id="HJA79052.1"/>
    </source>
</evidence>
<dbReference type="InterPro" id="IPR036641">
    <property type="entry name" value="HPT_dom_sf"/>
</dbReference>
<reference evidence="3" key="1">
    <citation type="journal article" date="2021" name="PeerJ">
        <title>Extensive microbial diversity within the chicken gut microbiome revealed by metagenomics and culture.</title>
        <authorList>
            <person name="Gilroy R."/>
            <person name="Ravi A."/>
            <person name="Getino M."/>
            <person name="Pursley I."/>
            <person name="Horton D.L."/>
            <person name="Alikhan N.F."/>
            <person name="Baker D."/>
            <person name="Gharbi K."/>
            <person name="Hall N."/>
            <person name="Watson M."/>
            <person name="Adriaenssens E.M."/>
            <person name="Foster-Nyarko E."/>
            <person name="Jarju S."/>
            <person name="Secka A."/>
            <person name="Antonio M."/>
            <person name="Oren A."/>
            <person name="Chaudhuri R.R."/>
            <person name="La Ragione R."/>
            <person name="Hildebrand F."/>
            <person name="Pallen M.J."/>
        </authorList>
    </citation>
    <scope>NUCLEOTIDE SEQUENCE</scope>
    <source>
        <strain evidence="3">5032</strain>
    </source>
</reference>
<organism evidence="3 4">
    <name type="scientific">Candidatus Desulfovibrio intestinavium</name>
    <dbReference type="NCBI Taxonomy" id="2838534"/>
    <lineage>
        <taxon>Bacteria</taxon>
        <taxon>Pseudomonadati</taxon>
        <taxon>Thermodesulfobacteriota</taxon>
        <taxon>Desulfovibrionia</taxon>
        <taxon>Desulfovibrionales</taxon>
        <taxon>Desulfovibrionaceae</taxon>
        <taxon>Desulfovibrio</taxon>
    </lineage>
</organism>
<proteinExistence type="predicted"/>
<reference evidence="3" key="2">
    <citation type="submission" date="2021-04" db="EMBL/GenBank/DDBJ databases">
        <authorList>
            <person name="Gilroy R."/>
        </authorList>
    </citation>
    <scope>NUCLEOTIDE SEQUENCE</scope>
    <source>
        <strain evidence="3">5032</strain>
    </source>
</reference>
<dbReference type="AlphaFoldDB" id="A0A9D2HMQ0"/>
<feature type="region of interest" description="Disordered" evidence="1">
    <location>
        <begin position="224"/>
        <end position="253"/>
    </location>
</feature>
<dbReference type="GO" id="GO:0000160">
    <property type="term" value="P:phosphorelay signal transduction system"/>
    <property type="evidence" value="ECO:0007669"/>
    <property type="project" value="InterPro"/>
</dbReference>
<gene>
    <name evidence="3" type="ORF">H9784_05695</name>
</gene>
<feature type="transmembrane region" description="Helical" evidence="2">
    <location>
        <begin position="157"/>
        <end position="176"/>
    </location>
</feature>
<keyword evidence="2" id="KW-1133">Transmembrane helix</keyword>
<feature type="compositionally biased region" description="Low complexity" evidence="1">
    <location>
        <begin position="226"/>
        <end position="237"/>
    </location>
</feature>